<dbReference type="InterPro" id="IPR018201">
    <property type="entry name" value="Ketoacyl_synth_AS"/>
</dbReference>
<dbReference type="PROSITE" id="PS00606">
    <property type="entry name" value="KS3_1"/>
    <property type="match status" value="1"/>
</dbReference>
<dbReference type="Pfam" id="PF02801">
    <property type="entry name" value="Ketoacyl-synt_C"/>
    <property type="match status" value="1"/>
</dbReference>
<dbReference type="STRING" id="694573.A0A194URK0"/>
<evidence type="ECO:0000313" key="8">
    <source>
        <dbReference type="Proteomes" id="UP000078576"/>
    </source>
</evidence>
<organism evidence="7 8">
    <name type="scientific">Cytospora mali</name>
    <name type="common">Apple Valsa canker fungus</name>
    <name type="synonym">Valsa mali</name>
    <dbReference type="NCBI Taxonomy" id="578113"/>
    <lineage>
        <taxon>Eukaryota</taxon>
        <taxon>Fungi</taxon>
        <taxon>Dikarya</taxon>
        <taxon>Ascomycota</taxon>
        <taxon>Pezizomycotina</taxon>
        <taxon>Sordariomycetes</taxon>
        <taxon>Sordariomycetidae</taxon>
        <taxon>Diaporthales</taxon>
        <taxon>Cytosporaceae</taxon>
        <taxon>Cytospora</taxon>
    </lineage>
</organism>
<dbReference type="GO" id="GO:0004312">
    <property type="term" value="F:fatty acid synthase activity"/>
    <property type="evidence" value="ECO:0007669"/>
    <property type="project" value="TreeGrafter"/>
</dbReference>
<dbReference type="InterPro" id="IPR050091">
    <property type="entry name" value="PKS_NRPS_Biosynth_Enz"/>
</dbReference>
<dbReference type="PANTHER" id="PTHR43775">
    <property type="entry name" value="FATTY ACID SYNTHASE"/>
    <property type="match status" value="1"/>
</dbReference>
<dbReference type="InterPro" id="IPR016039">
    <property type="entry name" value="Thiolase-like"/>
</dbReference>
<feature type="domain" description="Ketosynthase family 3 (KS3)" evidence="6">
    <location>
        <begin position="25"/>
        <end position="449"/>
    </location>
</feature>
<dbReference type="GO" id="GO:0004315">
    <property type="term" value="F:3-oxoacyl-[acyl-carrier-protein] synthase activity"/>
    <property type="evidence" value="ECO:0007669"/>
    <property type="project" value="InterPro"/>
</dbReference>
<reference evidence="8" key="1">
    <citation type="submission" date="2014-12" db="EMBL/GenBank/DDBJ databases">
        <title>Genome Sequence of Valsa Canker Pathogens Uncovers a Specific Adaption of Colonization on Woody Bark.</title>
        <authorList>
            <person name="Yin Z."/>
            <person name="Liu H."/>
            <person name="Gao X."/>
            <person name="Li Z."/>
            <person name="Song N."/>
            <person name="Ke X."/>
            <person name="Dai Q."/>
            <person name="Wu Y."/>
            <person name="Sun Y."/>
            <person name="Xu J.-R."/>
            <person name="Kang Z.K."/>
            <person name="Wang L."/>
            <person name="Huang L."/>
        </authorList>
    </citation>
    <scope>NUCLEOTIDE SEQUENCE [LARGE SCALE GENOMIC DNA]</scope>
    <source>
        <strain evidence="8">SXYL134</strain>
    </source>
</reference>
<dbReference type="InterPro" id="IPR014031">
    <property type="entry name" value="Ketoacyl_synth_C"/>
</dbReference>
<dbReference type="EMBL" id="KN714672">
    <property type="protein sequence ID" value="KUI54273.1"/>
    <property type="molecule type" value="Genomic_DNA"/>
</dbReference>
<dbReference type="InterPro" id="IPR014030">
    <property type="entry name" value="Ketoacyl_synth_N"/>
</dbReference>
<dbReference type="Gene3D" id="3.40.47.10">
    <property type="match status" value="1"/>
</dbReference>
<evidence type="ECO:0000313" key="7">
    <source>
        <dbReference type="EMBL" id="KUI54273.1"/>
    </source>
</evidence>
<dbReference type="SMART" id="SM00825">
    <property type="entry name" value="PKS_KS"/>
    <property type="match status" value="1"/>
</dbReference>
<dbReference type="GO" id="GO:0044550">
    <property type="term" value="P:secondary metabolite biosynthetic process"/>
    <property type="evidence" value="ECO:0007669"/>
    <property type="project" value="TreeGrafter"/>
</dbReference>
<dbReference type="Pfam" id="PF00109">
    <property type="entry name" value="ketoacyl-synt"/>
    <property type="match status" value="1"/>
</dbReference>
<comment type="similarity">
    <text evidence="5">Belongs to the thiolase-like superfamily. Beta-ketoacyl-ACP synthases family.</text>
</comment>
<dbReference type="Proteomes" id="UP000078576">
    <property type="component" value="Unassembled WGS sequence"/>
</dbReference>
<dbReference type="Pfam" id="PF16197">
    <property type="entry name" value="KAsynt_C_assoc"/>
    <property type="match status" value="1"/>
</dbReference>
<proteinExistence type="inferred from homology"/>
<evidence type="ECO:0000256" key="3">
    <source>
        <dbReference type="ARBA" id="ARBA00022679"/>
    </source>
</evidence>
<dbReference type="GO" id="GO:0006633">
    <property type="term" value="P:fatty acid biosynthetic process"/>
    <property type="evidence" value="ECO:0007669"/>
    <property type="project" value="InterPro"/>
</dbReference>
<evidence type="ECO:0000256" key="5">
    <source>
        <dbReference type="RuleBase" id="RU003694"/>
    </source>
</evidence>
<dbReference type="PANTHER" id="PTHR43775:SF29">
    <property type="entry name" value="ASPERFURANONE POLYKETIDE SYNTHASE AFOG-RELATED"/>
    <property type="match status" value="1"/>
</dbReference>
<gene>
    <name evidence="7" type="ORF">VP1G_10651</name>
</gene>
<dbReference type="InterPro" id="IPR020841">
    <property type="entry name" value="PKS_Beta-ketoAc_synthase_dom"/>
</dbReference>
<name>A0A194URK0_CYTMA</name>
<protein>
    <submittedName>
        <fullName evidence="7">Lovastatin diketide synthase LovF</fullName>
    </submittedName>
</protein>
<dbReference type="InterPro" id="IPR032821">
    <property type="entry name" value="PKS_assoc"/>
</dbReference>
<evidence type="ECO:0000256" key="1">
    <source>
        <dbReference type="ARBA" id="ARBA00022450"/>
    </source>
</evidence>
<keyword evidence="2" id="KW-0597">Phosphoprotein</keyword>
<dbReference type="SUPFAM" id="SSF53901">
    <property type="entry name" value="Thiolase-like"/>
    <property type="match status" value="1"/>
</dbReference>
<sequence>MSSSTKSGLSAGSTGSHNSYTSDGVMPIAVVGMGFRGPGDTSDLDGLWKTIEEKREAWSPVPKDRWNHEAFYHPDSNRNGTASHFMHQGLHKFDAPFFSMTRAEAEALDPQQRLLLECSYEALENAGIAMDKVSGTNTCCFVGSFCGDYTELLSRDPETTPFYQATGSGHSRAIIANRLSYFFDLRGPSVTIDTACSASLVALHLACQSLRSGETKQALVAGANVILGLEATISMSMMRFLSPNGRCYSFDERANGYSRGEGVGCVFLKPLADALRDGDPIRAVIRNTGANQDGKTSGITLPNREAQEDLIRSVYAKANMDPTMTSFVECHGTGTLAGDPLETAAIANIFTKNKPDHSPPLLIGSVKTNIGHLEGASGVAGLIKAVLMLEKDKVLPNRNFETPSKRIPFADWKLKVPVEVQDFHGTGPRVISVDSFGYGGTNAHAIVQDAASSIQFATSGIWSGTKVQPLRIEQSVQYPNY</sequence>
<keyword evidence="1" id="KW-0596">Phosphopantetheine</keyword>
<keyword evidence="3 5" id="KW-0808">Transferase</keyword>
<dbReference type="AlphaFoldDB" id="A0A194URK0"/>
<dbReference type="GO" id="GO:0016491">
    <property type="term" value="F:oxidoreductase activity"/>
    <property type="evidence" value="ECO:0007669"/>
    <property type="project" value="UniProtKB-KW"/>
</dbReference>
<dbReference type="PROSITE" id="PS52004">
    <property type="entry name" value="KS3_2"/>
    <property type="match status" value="1"/>
</dbReference>
<dbReference type="OrthoDB" id="329835at2759"/>
<dbReference type="CDD" id="cd00833">
    <property type="entry name" value="PKS"/>
    <property type="match status" value="1"/>
</dbReference>
<keyword evidence="4" id="KW-0560">Oxidoreductase</keyword>
<accession>A0A194URK0</accession>
<evidence type="ECO:0000256" key="2">
    <source>
        <dbReference type="ARBA" id="ARBA00022553"/>
    </source>
</evidence>
<evidence type="ECO:0000259" key="6">
    <source>
        <dbReference type="PROSITE" id="PS52004"/>
    </source>
</evidence>
<keyword evidence="8" id="KW-1185">Reference proteome</keyword>
<evidence type="ECO:0000256" key="4">
    <source>
        <dbReference type="ARBA" id="ARBA00023002"/>
    </source>
</evidence>